<dbReference type="AlphaFoldDB" id="A0A4E0RDC1"/>
<evidence type="ECO:0000313" key="3">
    <source>
        <dbReference type="Proteomes" id="UP000230066"/>
    </source>
</evidence>
<dbReference type="Proteomes" id="UP000230066">
    <property type="component" value="Unassembled WGS sequence"/>
</dbReference>
<evidence type="ECO:0000313" key="2">
    <source>
        <dbReference type="EMBL" id="THD26799.1"/>
    </source>
</evidence>
<dbReference type="EMBL" id="JXXN02000624">
    <property type="protein sequence ID" value="THD26799.1"/>
    <property type="molecule type" value="Genomic_DNA"/>
</dbReference>
<name>A0A4E0RDC1_FASHE</name>
<gene>
    <name evidence="2" type="ORF">D915_002336</name>
</gene>
<sequence>MLKHGVRQDKICYSGDYRTSHRSHIPLDNLYLRNKIPANFAPCESFVNTDRKDNVFENSHVSRDVRCTSVPRSGSSTRKPVRWTVEPPFLSPQRTQRRLRPSCSLRESSRKPGSFETCERLSMVPQSFFSGKVVDKNDLVHLVPISTRLKSETNRNTRRRTVTPNYSHRRPFSSLGLAFHLHKNSQIRLPRSSSLKAHSGCTRPASVCSQLRRYNLSHERPNVRFSDYFKVPFSPAPEKWDSINLFFEQWKSLYDRQGDHHDQPVHHRTYNQVTMSYPLPMDQRVIPGPLENRGGIREFTDTGQFCQFKDGRNGPLESITIPHDSTKLDKTTSAMAELRDSAVSPVISLMNSNASVAMMKPQKTIIPSVVRVQSNFCLAVEDISESAKRYAASLTGSRIQDRIVLWRLSTPRVLRSIQAILPKTTDNQPQDRCAEDTLAQNPILQNAAVQELID</sequence>
<evidence type="ECO:0000256" key="1">
    <source>
        <dbReference type="SAM" id="MobiDB-lite"/>
    </source>
</evidence>
<proteinExistence type="predicted"/>
<protein>
    <submittedName>
        <fullName evidence="2">Uncharacterized protein</fullName>
    </submittedName>
</protein>
<reference evidence="2" key="1">
    <citation type="submission" date="2019-03" db="EMBL/GenBank/DDBJ databases">
        <title>Improved annotation for the trematode Fasciola hepatica.</title>
        <authorList>
            <person name="Choi Y.-J."/>
            <person name="Martin J."/>
            <person name="Mitreva M."/>
        </authorList>
    </citation>
    <scope>NUCLEOTIDE SEQUENCE [LARGE SCALE GENOMIC DNA]</scope>
</reference>
<organism evidence="2 3">
    <name type="scientific">Fasciola hepatica</name>
    <name type="common">Liver fluke</name>
    <dbReference type="NCBI Taxonomy" id="6192"/>
    <lineage>
        <taxon>Eukaryota</taxon>
        <taxon>Metazoa</taxon>
        <taxon>Spiralia</taxon>
        <taxon>Lophotrochozoa</taxon>
        <taxon>Platyhelminthes</taxon>
        <taxon>Trematoda</taxon>
        <taxon>Digenea</taxon>
        <taxon>Plagiorchiida</taxon>
        <taxon>Echinostomata</taxon>
        <taxon>Echinostomatoidea</taxon>
        <taxon>Fasciolidae</taxon>
        <taxon>Fasciola</taxon>
    </lineage>
</organism>
<keyword evidence="3" id="KW-1185">Reference proteome</keyword>
<accession>A0A4E0RDC1</accession>
<feature type="region of interest" description="Disordered" evidence="1">
    <location>
        <begin position="90"/>
        <end position="112"/>
    </location>
</feature>
<comment type="caution">
    <text evidence="2">The sequence shown here is derived from an EMBL/GenBank/DDBJ whole genome shotgun (WGS) entry which is preliminary data.</text>
</comment>